<comment type="caution">
    <text evidence="2">The sequence shown here is derived from an EMBL/GenBank/DDBJ whole genome shotgun (WGS) entry which is preliminary data.</text>
</comment>
<name>A0A9W8E121_9FUNG</name>
<keyword evidence="3" id="KW-1185">Reference proteome</keyword>
<dbReference type="Proteomes" id="UP001150925">
    <property type="component" value="Unassembled WGS sequence"/>
</dbReference>
<evidence type="ECO:0000313" key="3">
    <source>
        <dbReference type="Proteomes" id="UP001150925"/>
    </source>
</evidence>
<dbReference type="InterPro" id="IPR013865">
    <property type="entry name" value="FAM32A"/>
</dbReference>
<sequence>MKDLCQVHINAHQAVETAKVLEWRKTSDVNLDRVIQQLERLKSYTDAIANLDKEIENLHSGLIYNEWPQQRRNWEKTALRVERQQLCDAYHKQKKDALSMFPVDSQQKYILLDRSYDDNTWVYSDSLKGDLDRKIERLNSIKFILEGANLNSLADPITWVPLSDLDDPLQCVLFFPLLYIRREATDAIGMSEYNDLVGGSLRLKGKGLGIKKKKSKKHKSRTKPRDTLSSSKTHSPSDTAGDPSYTTSNEPASSTGPAVTKTEAERKFEEVQQKRKMDRIQSLANKSHRERVAELNEYLETLSEHYDIPKVGPG</sequence>
<evidence type="ECO:0000256" key="1">
    <source>
        <dbReference type="SAM" id="MobiDB-lite"/>
    </source>
</evidence>
<protein>
    <submittedName>
        <fullName evidence="2">Uncharacterized protein</fullName>
    </submittedName>
</protein>
<reference evidence="2" key="1">
    <citation type="submission" date="2022-07" db="EMBL/GenBank/DDBJ databases">
        <title>Phylogenomic reconstructions and comparative analyses of Kickxellomycotina fungi.</title>
        <authorList>
            <person name="Reynolds N.K."/>
            <person name="Stajich J.E."/>
            <person name="Barry K."/>
            <person name="Grigoriev I.V."/>
            <person name="Crous P."/>
            <person name="Smith M.E."/>
        </authorList>
    </citation>
    <scope>NUCLEOTIDE SEQUENCE</scope>
    <source>
        <strain evidence="2">RSA 1196</strain>
    </source>
</reference>
<feature type="compositionally biased region" description="Basic residues" evidence="1">
    <location>
        <begin position="208"/>
        <end position="222"/>
    </location>
</feature>
<gene>
    <name evidence="2" type="ORF">IWQ62_004046</name>
</gene>
<dbReference type="PANTHER" id="PTHR13282">
    <property type="entry name" value="PROTEIN FAM32A"/>
    <property type="match status" value="1"/>
</dbReference>
<feature type="compositionally biased region" description="Basic and acidic residues" evidence="1">
    <location>
        <begin position="262"/>
        <end position="279"/>
    </location>
</feature>
<feature type="region of interest" description="Disordered" evidence="1">
    <location>
        <begin position="208"/>
        <end position="288"/>
    </location>
</feature>
<dbReference type="AlphaFoldDB" id="A0A9W8E121"/>
<dbReference type="EMBL" id="JANBPY010001239">
    <property type="protein sequence ID" value="KAJ1960922.1"/>
    <property type="molecule type" value="Genomic_DNA"/>
</dbReference>
<organism evidence="2 3">
    <name type="scientific">Dispira parvispora</name>
    <dbReference type="NCBI Taxonomy" id="1520584"/>
    <lineage>
        <taxon>Eukaryota</taxon>
        <taxon>Fungi</taxon>
        <taxon>Fungi incertae sedis</taxon>
        <taxon>Zoopagomycota</taxon>
        <taxon>Kickxellomycotina</taxon>
        <taxon>Dimargaritomycetes</taxon>
        <taxon>Dimargaritales</taxon>
        <taxon>Dimargaritaceae</taxon>
        <taxon>Dispira</taxon>
    </lineage>
</organism>
<proteinExistence type="predicted"/>
<dbReference type="OrthoDB" id="205403at2759"/>
<feature type="compositionally biased region" description="Polar residues" evidence="1">
    <location>
        <begin position="227"/>
        <end position="257"/>
    </location>
</feature>
<dbReference type="Pfam" id="PF08555">
    <property type="entry name" value="FAM32A"/>
    <property type="match status" value="1"/>
</dbReference>
<dbReference type="GO" id="GO:0005730">
    <property type="term" value="C:nucleolus"/>
    <property type="evidence" value="ECO:0007669"/>
    <property type="project" value="TreeGrafter"/>
</dbReference>
<evidence type="ECO:0000313" key="2">
    <source>
        <dbReference type="EMBL" id="KAJ1960922.1"/>
    </source>
</evidence>
<accession>A0A9W8E121</accession>
<dbReference type="PANTHER" id="PTHR13282:SF6">
    <property type="entry name" value="PROTEIN FAM32A"/>
    <property type="match status" value="1"/>
</dbReference>